<evidence type="ECO:0000313" key="3">
    <source>
        <dbReference type="Proteomes" id="UP000710432"/>
    </source>
</evidence>
<feature type="coiled-coil region" evidence="1">
    <location>
        <begin position="52"/>
        <end position="79"/>
    </location>
</feature>
<comment type="caution">
    <text evidence="2">The sequence shown here is derived from an EMBL/GenBank/DDBJ whole genome shotgun (WGS) entry which is preliminary data.</text>
</comment>
<accession>A0A8J6GQU5</accession>
<sequence length="123" mass="14321">MAAFFQGTNQQIKAQEASSAVQHMKMLEAWSSSLEKKLSLRQKESVEKNKSIQSLHNQISSFETEIERQKEMLQNNESKILHLQQGKDSQAEELRELKEIRPFRQKWEEADSMKSSVETPRTV</sequence>
<evidence type="ECO:0000256" key="1">
    <source>
        <dbReference type="SAM" id="Coils"/>
    </source>
</evidence>
<evidence type="ECO:0000313" key="2">
    <source>
        <dbReference type="EMBL" id="KAH0515158.1"/>
    </source>
</evidence>
<keyword evidence="1" id="KW-0175">Coiled coil</keyword>
<organism evidence="2 3">
    <name type="scientific">Microtus ochrogaster</name>
    <name type="common">Prairie vole</name>
    <dbReference type="NCBI Taxonomy" id="79684"/>
    <lineage>
        <taxon>Eukaryota</taxon>
        <taxon>Metazoa</taxon>
        <taxon>Chordata</taxon>
        <taxon>Craniata</taxon>
        <taxon>Vertebrata</taxon>
        <taxon>Euteleostomi</taxon>
        <taxon>Mammalia</taxon>
        <taxon>Eutheria</taxon>
        <taxon>Euarchontoglires</taxon>
        <taxon>Glires</taxon>
        <taxon>Rodentia</taxon>
        <taxon>Myomorpha</taxon>
        <taxon>Muroidea</taxon>
        <taxon>Cricetidae</taxon>
        <taxon>Arvicolinae</taxon>
        <taxon>Microtus</taxon>
    </lineage>
</organism>
<name>A0A8J6GQU5_MICOH</name>
<protein>
    <submittedName>
        <fullName evidence="2">TNF receptor-associated factor 3</fullName>
    </submittedName>
</protein>
<reference evidence="2" key="1">
    <citation type="submission" date="2020-03" db="EMBL/GenBank/DDBJ databases">
        <title>Studies in the Genomics of Life Span.</title>
        <authorList>
            <person name="Glass D."/>
        </authorList>
    </citation>
    <scope>NUCLEOTIDE SEQUENCE</scope>
    <source>
        <strain evidence="2">LTLLF</strain>
        <tissue evidence="2">Muscle</tissue>
    </source>
</reference>
<dbReference type="AlphaFoldDB" id="A0A8J6GQU5"/>
<gene>
    <name evidence="2" type="ORF">LTLLF_131890</name>
</gene>
<dbReference type="EMBL" id="JAATJU010020972">
    <property type="protein sequence ID" value="KAH0515158.1"/>
    <property type="molecule type" value="Genomic_DNA"/>
</dbReference>
<proteinExistence type="predicted"/>
<dbReference type="Proteomes" id="UP000710432">
    <property type="component" value="Unassembled WGS sequence"/>
</dbReference>
<keyword evidence="2" id="KW-0675">Receptor</keyword>